<dbReference type="AlphaFoldDB" id="A0A0C3CD39"/>
<dbReference type="CDD" id="cd12148">
    <property type="entry name" value="fungal_TF_MHR"/>
    <property type="match status" value="1"/>
</dbReference>
<dbReference type="SUPFAM" id="SSF57701">
    <property type="entry name" value="Zn2/Cys6 DNA-binding domain"/>
    <property type="match status" value="1"/>
</dbReference>
<dbReference type="GO" id="GO:0000981">
    <property type="term" value="F:DNA-binding transcription factor activity, RNA polymerase II-specific"/>
    <property type="evidence" value="ECO:0007669"/>
    <property type="project" value="InterPro"/>
</dbReference>
<dbReference type="Proteomes" id="UP000054321">
    <property type="component" value="Unassembled WGS sequence"/>
</dbReference>
<feature type="domain" description="Zn(2)-C6 fungal-type" evidence="3">
    <location>
        <begin position="22"/>
        <end position="51"/>
    </location>
</feature>
<evidence type="ECO:0000256" key="1">
    <source>
        <dbReference type="ARBA" id="ARBA00004123"/>
    </source>
</evidence>
<sequence>MKRDSRGNPIVVVHRWNRPPLSCRPCREKKRRCDRRQPCSNCRQRDVACEYARDDEVGLQENALDAGHLSNTAQIGPAVNAEDTMSRLQRLENAVFPNNPAIYLDTVQTRAIHGAVIPKTTPFGLSVLSTEAPLDIPSISAQLPPLSQARELISHFAQTMQQTIAIFHMPSTRAVMEQVYDTINHRDIPPLENLLTLFVVFAGAAHACTSQMLEQLNATEDAARAAFTAYSRLAMQIVAHPPLPPSTTCLAAMATLLHLLISTDGVPMAVHLLHGRWLVMTRAMQLHKLDTAGRRAERQKGCDMVEVEVQRRVWWDIVASDWLNSFNGGPYEGAYSFHPRHMAVNYPANIDDDDLTPFTQECDLNVPLDTPTSMSAFLQRVKLGDLSREAANTLPSILPEQDEADYSAVLALDAKFHAYLDALPMFFRLDTASMQHSEAICTARPVIPYQRISANLGLHTRICRLHRPYYLRGRTDPRYAPSHAACVASAHKVLDLRRAMDDVGAHSMGPRPARLWKVAQHVFSAALVLAADVVLDPSEVDAGAKREQVLAACSTLEESMRESIPLREGVQRYLQTLMATLRGEDGGGEGLLAAVKGRDGNEILVEGGAQDSGDADWDNLWAEFLDVVPELDVQGWNALLDNIDFGIPGGDA</sequence>
<evidence type="ECO:0000313" key="5">
    <source>
        <dbReference type="Proteomes" id="UP000054321"/>
    </source>
</evidence>
<comment type="subcellular location">
    <subcellularLocation>
        <location evidence="1">Nucleus</location>
    </subcellularLocation>
</comment>
<evidence type="ECO:0000259" key="3">
    <source>
        <dbReference type="PROSITE" id="PS50048"/>
    </source>
</evidence>
<dbReference type="SMART" id="SM00066">
    <property type="entry name" value="GAL4"/>
    <property type="match status" value="1"/>
</dbReference>
<dbReference type="PANTHER" id="PTHR31001:SF90">
    <property type="entry name" value="CENTROMERE DNA-BINDING PROTEIN COMPLEX CBF3 SUBUNIT B"/>
    <property type="match status" value="1"/>
</dbReference>
<protein>
    <recommendedName>
        <fullName evidence="3">Zn(2)-C6 fungal-type domain-containing protein</fullName>
    </recommendedName>
</protein>
<proteinExistence type="predicted"/>
<dbReference type="GO" id="GO:0005634">
    <property type="term" value="C:nucleus"/>
    <property type="evidence" value="ECO:0007669"/>
    <property type="project" value="UniProtKB-SubCell"/>
</dbReference>
<dbReference type="OrthoDB" id="3014581at2759"/>
<dbReference type="HOGENOM" id="CLU_013260_0_0_1"/>
<keyword evidence="2" id="KW-0539">Nucleus</keyword>
<dbReference type="InParanoid" id="A0A0C3CD39"/>
<dbReference type="PANTHER" id="PTHR31001">
    <property type="entry name" value="UNCHARACTERIZED TRANSCRIPTIONAL REGULATORY PROTEIN"/>
    <property type="match status" value="1"/>
</dbReference>
<dbReference type="STRING" id="913774.A0A0C3CD39"/>
<evidence type="ECO:0000313" key="4">
    <source>
        <dbReference type="EMBL" id="KIM96873.1"/>
    </source>
</evidence>
<name>A0A0C3CD39_OIDMZ</name>
<dbReference type="Pfam" id="PF00172">
    <property type="entry name" value="Zn_clus"/>
    <property type="match status" value="1"/>
</dbReference>
<dbReference type="InterPro" id="IPR001138">
    <property type="entry name" value="Zn2Cys6_DnaBD"/>
</dbReference>
<dbReference type="InterPro" id="IPR036864">
    <property type="entry name" value="Zn2-C6_fun-type_DNA-bd_sf"/>
</dbReference>
<dbReference type="PROSITE" id="PS50048">
    <property type="entry name" value="ZN2_CY6_FUNGAL_2"/>
    <property type="match status" value="1"/>
</dbReference>
<dbReference type="PROSITE" id="PS00463">
    <property type="entry name" value="ZN2_CY6_FUNGAL_1"/>
    <property type="match status" value="1"/>
</dbReference>
<keyword evidence="5" id="KW-1185">Reference proteome</keyword>
<dbReference type="Gene3D" id="4.10.240.10">
    <property type="entry name" value="Zn(2)-C6 fungal-type DNA-binding domain"/>
    <property type="match status" value="1"/>
</dbReference>
<reference evidence="4 5" key="1">
    <citation type="submission" date="2014-04" db="EMBL/GenBank/DDBJ databases">
        <authorList>
            <consortium name="DOE Joint Genome Institute"/>
            <person name="Kuo A."/>
            <person name="Martino E."/>
            <person name="Perotto S."/>
            <person name="Kohler A."/>
            <person name="Nagy L.G."/>
            <person name="Floudas D."/>
            <person name="Copeland A."/>
            <person name="Barry K.W."/>
            <person name="Cichocki N."/>
            <person name="Veneault-Fourrey C."/>
            <person name="LaButti K."/>
            <person name="Lindquist E.A."/>
            <person name="Lipzen A."/>
            <person name="Lundell T."/>
            <person name="Morin E."/>
            <person name="Murat C."/>
            <person name="Sun H."/>
            <person name="Tunlid A."/>
            <person name="Henrissat B."/>
            <person name="Grigoriev I.V."/>
            <person name="Hibbett D.S."/>
            <person name="Martin F."/>
            <person name="Nordberg H.P."/>
            <person name="Cantor M.N."/>
            <person name="Hua S.X."/>
        </authorList>
    </citation>
    <scope>NUCLEOTIDE SEQUENCE [LARGE SCALE GENOMIC DNA]</scope>
    <source>
        <strain evidence="4 5">Zn</strain>
    </source>
</reference>
<dbReference type="EMBL" id="KN832883">
    <property type="protein sequence ID" value="KIM96873.1"/>
    <property type="molecule type" value="Genomic_DNA"/>
</dbReference>
<evidence type="ECO:0000256" key="2">
    <source>
        <dbReference type="ARBA" id="ARBA00023242"/>
    </source>
</evidence>
<dbReference type="GO" id="GO:0008270">
    <property type="term" value="F:zinc ion binding"/>
    <property type="evidence" value="ECO:0007669"/>
    <property type="project" value="InterPro"/>
</dbReference>
<dbReference type="InterPro" id="IPR050613">
    <property type="entry name" value="Sec_Metabolite_Reg"/>
</dbReference>
<gene>
    <name evidence="4" type="ORF">OIDMADRAFT_148078</name>
</gene>
<organism evidence="4 5">
    <name type="scientific">Oidiodendron maius (strain Zn)</name>
    <dbReference type="NCBI Taxonomy" id="913774"/>
    <lineage>
        <taxon>Eukaryota</taxon>
        <taxon>Fungi</taxon>
        <taxon>Dikarya</taxon>
        <taxon>Ascomycota</taxon>
        <taxon>Pezizomycotina</taxon>
        <taxon>Leotiomycetes</taxon>
        <taxon>Leotiomycetes incertae sedis</taxon>
        <taxon>Myxotrichaceae</taxon>
        <taxon>Oidiodendron</taxon>
    </lineage>
</organism>
<reference evidence="5" key="2">
    <citation type="submission" date="2015-01" db="EMBL/GenBank/DDBJ databases">
        <title>Evolutionary Origins and Diversification of the Mycorrhizal Mutualists.</title>
        <authorList>
            <consortium name="DOE Joint Genome Institute"/>
            <consortium name="Mycorrhizal Genomics Consortium"/>
            <person name="Kohler A."/>
            <person name="Kuo A."/>
            <person name="Nagy L.G."/>
            <person name="Floudas D."/>
            <person name="Copeland A."/>
            <person name="Barry K.W."/>
            <person name="Cichocki N."/>
            <person name="Veneault-Fourrey C."/>
            <person name="LaButti K."/>
            <person name="Lindquist E.A."/>
            <person name="Lipzen A."/>
            <person name="Lundell T."/>
            <person name="Morin E."/>
            <person name="Murat C."/>
            <person name="Riley R."/>
            <person name="Ohm R."/>
            <person name="Sun H."/>
            <person name="Tunlid A."/>
            <person name="Henrissat B."/>
            <person name="Grigoriev I.V."/>
            <person name="Hibbett D.S."/>
            <person name="Martin F."/>
        </authorList>
    </citation>
    <scope>NUCLEOTIDE SEQUENCE [LARGE SCALE GENOMIC DNA]</scope>
    <source>
        <strain evidence="5">Zn</strain>
    </source>
</reference>
<dbReference type="CDD" id="cd00067">
    <property type="entry name" value="GAL4"/>
    <property type="match status" value="1"/>
</dbReference>
<accession>A0A0C3CD39</accession>